<dbReference type="GO" id="GO:0019150">
    <property type="term" value="F:D-ribulokinase activity"/>
    <property type="evidence" value="ECO:0007669"/>
    <property type="project" value="TreeGrafter"/>
</dbReference>
<dbReference type="FunFam" id="3.30.420.40:FF:000101">
    <property type="entry name" value="FGGY carbohydrate kinase domain-containing protein"/>
    <property type="match status" value="1"/>
</dbReference>
<gene>
    <name evidence="6" type="ORF">GA0061098_100175</name>
</gene>
<dbReference type="GO" id="GO:0019321">
    <property type="term" value="P:pentose metabolic process"/>
    <property type="evidence" value="ECO:0007669"/>
    <property type="project" value="TreeGrafter"/>
</dbReference>
<dbReference type="Gene3D" id="1.20.58.2240">
    <property type="match status" value="1"/>
</dbReference>
<organism evidence="6 7">
    <name type="scientific">Bradyrhizobium shewense</name>
    <dbReference type="NCBI Taxonomy" id="1761772"/>
    <lineage>
        <taxon>Bacteria</taxon>
        <taxon>Pseudomonadati</taxon>
        <taxon>Pseudomonadota</taxon>
        <taxon>Alphaproteobacteria</taxon>
        <taxon>Hyphomicrobiales</taxon>
        <taxon>Nitrobacteraceae</taxon>
        <taxon>Bradyrhizobium</taxon>
    </lineage>
</organism>
<evidence type="ECO:0000313" key="7">
    <source>
        <dbReference type="Proteomes" id="UP000199184"/>
    </source>
</evidence>
<dbReference type="Pfam" id="PF02782">
    <property type="entry name" value="FGGY_C"/>
    <property type="match status" value="1"/>
</dbReference>
<keyword evidence="3 6" id="KW-0418">Kinase</keyword>
<protein>
    <submittedName>
        <fullName evidence="6">D-ribulokinase</fullName>
    </submittedName>
</protein>
<dbReference type="SUPFAM" id="SSF53067">
    <property type="entry name" value="Actin-like ATPase domain"/>
    <property type="match status" value="2"/>
</dbReference>
<accession>A0A1C3TX54</accession>
<evidence type="ECO:0000259" key="4">
    <source>
        <dbReference type="Pfam" id="PF00370"/>
    </source>
</evidence>
<keyword evidence="2" id="KW-0808">Transferase</keyword>
<dbReference type="PANTHER" id="PTHR43435">
    <property type="entry name" value="RIBULOKINASE"/>
    <property type="match status" value="1"/>
</dbReference>
<feature type="domain" description="Carbohydrate kinase FGGY N-terminal" evidence="4">
    <location>
        <begin position="10"/>
        <end position="267"/>
    </location>
</feature>
<dbReference type="InterPro" id="IPR043129">
    <property type="entry name" value="ATPase_NBD"/>
</dbReference>
<proteinExistence type="inferred from homology"/>
<dbReference type="InterPro" id="IPR018485">
    <property type="entry name" value="FGGY_C"/>
</dbReference>
<evidence type="ECO:0000259" key="5">
    <source>
        <dbReference type="Pfam" id="PF02782"/>
    </source>
</evidence>
<evidence type="ECO:0000313" key="6">
    <source>
        <dbReference type="EMBL" id="SCB07867.1"/>
    </source>
</evidence>
<dbReference type="InterPro" id="IPR006003">
    <property type="entry name" value="FGGY_RbtK-like"/>
</dbReference>
<dbReference type="Pfam" id="PF00370">
    <property type="entry name" value="FGGY_N"/>
    <property type="match status" value="1"/>
</dbReference>
<dbReference type="CDD" id="cd07782">
    <property type="entry name" value="ASKHA_NBD_FGGY_D-RBK"/>
    <property type="match status" value="1"/>
</dbReference>
<evidence type="ECO:0000256" key="2">
    <source>
        <dbReference type="ARBA" id="ARBA00022679"/>
    </source>
</evidence>
<dbReference type="RefSeq" id="WP_091953792.1">
    <property type="nucleotide sequence ID" value="NZ_FMAI01000001.1"/>
</dbReference>
<feature type="domain" description="Carbohydrate kinase FGGY C-terminal" evidence="5">
    <location>
        <begin position="282"/>
        <end position="489"/>
    </location>
</feature>
<evidence type="ECO:0000256" key="3">
    <source>
        <dbReference type="ARBA" id="ARBA00022777"/>
    </source>
</evidence>
<name>A0A1C3TX54_9BRAD</name>
<dbReference type="EMBL" id="FMAI01000001">
    <property type="protein sequence ID" value="SCB07867.1"/>
    <property type="molecule type" value="Genomic_DNA"/>
</dbReference>
<reference evidence="7" key="1">
    <citation type="submission" date="2016-08" db="EMBL/GenBank/DDBJ databases">
        <authorList>
            <person name="Varghese N."/>
            <person name="Submissions Spin"/>
        </authorList>
    </citation>
    <scope>NUCLEOTIDE SEQUENCE [LARGE SCALE GENOMIC DNA]</scope>
    <source>
        <strain evidence="7">ERR11</strain>
    </source>
</reference>
<dbReference type="Proteomes" id="UP000199184">
    <property type="component" value="Unassembled WGS sequence"/>
</dbReference>
<sequence length="541" mass="56765">MTKQSDDRHFLGIDVGTGSARAGVFDRSGRLMASDSSPIALWREAGDIVEHSSEDIWRAVCRSVRGAVAQAGIAPDSIAGIGFDATCSLVVLGEGGAPLPVGPSGDPARNVIVWMDHRAADQARRINQTGEKVLDYVGGTISPEMETPKLLWLAENMPDTFSRAWQFMDLTDFLTWRATGSLSRSICTVTCKWTYLGHENHWDDQFFRRVGLGVLADEQFRRIGTEIVPGGTRLAAGLTGEAAVNLGLATGTPVAAGLIDAHAGGVGTVGARGTAGTVLTRMAYVFGTSACTMTTTPDPSFVPGVWGPYFSAMVPGLWLNEGGQSAAGAAIEHLLQMHPHSAQATQAARQKQQTLADWLAAETESRGGDGMIPQLVGEVHVVPEFLGNRAPFADPDARGLIAGLDMRSDLESLLALYLAGLCGLGCGARQIVRAQQDKGIAVDTIVVSGGAAKSRLVRQVLADMTGLTVAASASPEAVLLGSAMLGSVASGDHANLGEAMQAMSVLGDIHQPQAALADWAERRFGAFEALQKVGRAIRSAS</sequence>
<dbReference type="PANTHER" id="PTHR43435:SF4">
    <property type="entry name" value="FGGY CARBOHYDRATE KINASE DOMAIN-CONTAINING PROTEIN"/>
    <property type="match status" value="1"/>
</dbReference>
<dbReference type="GO" id="GO:0005737">
    <property type="term" value="C:cytoplasm"/>
    <property type="evidence" value="ECO:0007669"/>
    <property type="project" value="TreeGrafter"/>
</dbReference>
<dbReference type="PIRSF" id="PIRSF000538">
    <property type="entry name" value="GlpK"/>
    <property type="match status" value="1"/>
</dbReference>
<keyword evidence="7" id="KW-1185">Reference proteome</keyword>
<comment type="similarity">
    <text evidence="1">Belongs to the FGGY kinase family.</text>
</comment>
<evidence type="ECO:0000256" key="1">
    <source>
        <dbReference type="ARBA" id="ARBA00009156"/>
    </source>
</evidence>
<dbReference type="InterPro" id="IPR018484">
    <property type="entry name" value="FGGY_N"/>
</dbReference>
<dbReference type="InterPro" id="IPR000577">
    <property type="entry name" value="Carb_kinase_FGGY"/>
</dbReference>
<dbReference type="AlphaFoldDB" id="A0A1C3TX54"/>
<dbReference type="NCBIfam" id="TIGR01315">
    <property type="entry name" value="5C_CHO_kinase"/>
    <property type="match status" value="1"/>
</dbReference>
<dbReference type="Gene3D" id="3.30.420.40">
    <property type="match status" value="1"/>
</dbReference>